<evidence type="ECO:0000259" key="1">
    <source>
        <dbReference type="PROSITE" id="PS51746"/>
    </source>
</evidence>
<evidence type="ECO:0000313" key="3">
    <source>
        <dbReference type="Proteomes" id="UP001235343"/>
    </source>
</evidence>
<dbReference type="SMART" id="SM00332">
    <property type="entry name" value="PP2Cc"/>
    <property type="match status" value="1"/>
</dbReference>
<keyword evidence="3" id="KW-1185">Reference proteome</keyword>
<dbReference type="Pfam" id="PF13672">
    <property type="entry name" value="PP2C_2"/>
    <property type="match status" value="1"/>
</dbReference>
<dbReference type="InterPro" id="IPR036457">
    <property type="entry name" value="PPM-type-like_dom_sf"/>
</dbReference>
<name>A0ABT7KZP0_9BACI</name>
<evidence type="ECO:0000313" key="2">
    <source>
        <dbReference type="EMBL" id="MDL4838922.1"/>
    </source>
</evidence>
<dbReference type="InterPro" id="IPR001932">
    <property type="entry name" value="PPM-type_phosphatase-like_dom"/>
</dbReference>
<dbReference type="Proteomes" id="UP001235343">
    <property type="component" value="Unassembled WGS sequence"/>
</dbReference>
<gene>
    <name evidence="2" type="ORF">QQS35_00340</name>
</gene>
<dbReference type="CDD" id="cd00143">
    <property type="entry name" value="PP2Cc"/>
    <property type="match status" value="1"/>
</dbReference>
<dbReference type="PROSITE" id="PS51746">
    <property type="entry name" value="PPM_2"/>
    <property type="match status" value="1"/>
</dbReference>
<dbReference type="EMBL" id="JASTZU010000001">
    <property type="protein sequence ID" value="MDL4838922.1"/>
    <property type="molecule type" value="Genomic_DNA"/>
</dbReference>
<accession>A0ABT7KZP0</accession>
<feature type="domain" description="PPM-type phosphatase" evidence="1">
    <location>
        <begin position="4"/>
        <end position="254"/>
    </location>
</feature>
<dbReference type="Gene3D" id="3.60.40.10">
    <property type="entry name" value="PPM-type phosphatase domain"/>
    <property type="match status" value="1"/>
</dbReference>
<reference evidence="2 3" key="1">
    <citation type="submission" date="2023-06" db="EMBL/GenBank/DDBJ databases">
        <title>Aquibacillus rhizosphaerae LR5S19.</title>
        <authorList>
            <person name="Sun J.-Q."/>
        </authorList>
    </citation>
    <scope>NUCLEOTIDE SEQUENCE [LARGE SCALE GENOMIC DNA]</scope>
    <source>
        <strain evidence="2 3">LR5S19</strain>
    </source>
</reference>
<dbReference type="SUPFAM" id="SSF81606">
    <property type="entry name" value="PP2C-like"/>
    <property type="match status" value="1"/>
</dbReference>
<proteinExistence type="predicted"/>
<comment type="caution">
    <text evidence="2">The sequence shown here is derived from an EMBL/GenBank/DDBJ whole genome shotgun (WGS) entry which is preliminary data.</text>
</comment>
<protein>
    <submittedName>
        <fullName evidence="2">Protein phosphatase 2C domain-containing protein</fullName>
    </submittedName>
</protein>
<organism evidence="2 3">
    <name type="scientific">Aquibacillus rhizosphaerae</name>
    <dbReference type="NCBI Taxonomy" id="3051431"/>
    <lineage>
        <taxon>Bacteria</taxon>
        <taxon>Bacillati</taxon>
        <taxon>Bacillota</taxon>
        <taxon>Bacilli</taxon>
        <taxon>Bacillales</taxon>
        <taxon>Bacillaceae</taxon>
        <taxon>Aquibacillus</taxon>
    </lineage>
</organism>
<sequence length="255" mass="28592">MDFITTYHTSTGVNKNTNQDALMIKTANTKKGKIGLFVVCDGMGGLAQGELASATVIRGMSDWFEQDLPEIMDADEVEDELERKLEDHVRFLNQKIISYGKEAQAKLGTTITALLLLELEYYVVQIGDSRAYAIGDNIQQITKDQSLVAREVARGTITVEQARHHPKRHVLLQCIGAVDTIDVVITKGQVKRGTSFLLCTDGFYHEVTEEEIIRIIKPDVYSNNRLMKEHVTQLVDLAKQRDELDDISVILTKVV</sequence>
<dbReference type="SMART" id="SM00331">
    <property type="entry name" value="PP2C_SIG"/>
    <property type="match status" value="1"/>
</dbReference>
<dbReference type="RefSeq" id="WP_285929686.1">
    <property type="nucleotide sequence ID" value="NZ_JASTZU010000001.1"/>
</dbReference>